<organism evidence="1 2">
    <name type="scientific">Cryptolaemus montrouzieri</name>
    <dbReference type="NCBI Taxonomy" id="559131"/>
    <lineage>
        <taxon>Eukaryota</taxon>
        <taxon>Metazoa</taxon>
        <taxon>Ecdysozoa</taxon>
        <taxon>Arthropoda</taxon>
        <taxon>Hexapoda</taxon>
        <taxon>Insecta</taxon>
        <taxon>Pterygota</taxon>
        <taxon>Neoptera</taxon>
        <taxon>Endopterygota</taxon>
        <taxon>Coleoptera</taxon>
        <taxon>Polyphaga</taxon>
        <taxon>Cucujiformia</taxon>
        <taxon>Coccinelloidea</taxon>
        <taxon>Coccinellidae</taxon>
        <taxon>Scymninae</taxon>
        <taxon>Scymnini</taxon>
        <taxon>Cryptolaemus</taxon>
    </lineage>
</organism>
<reference evidence="1 2" key="1">
    <citation type="journal article" date="2021" name="BMC Biol.">
        <title>Horizontally acquired antibacterial genes associated with adaptive radiation of ladybird beetles.</title>
        <authorList>
            <person name="Li H.S."/>
            <person name="Tang X.F."/>
            <person name="Huang Y.H."/>
            <person name="Xu Z.Y."/>
            <person name="Chen M.L."/>
            <person name="Du X.Y."/>
            <person name="Qiu B.Y."/>
            <person name="Chen P.T."/>
            <person name="Zhang W."/>
            <person name="Slipinski A."/>
            <person name="Escalona H.E."/>
            <person name="Waterhouse R.M."/>
            <person name="Zwick A."/>
            <person name="Pang H."/>
        </authorList>
    </citation>
    <scope>NUCLEOTIDE SEQUENCE [LARGE SCALE GENOMIC DNA]</scope>
    <source>
        <strain evidence="1">SYSU2018</strain>
    </source>
</reference>
<dbReference type="Proteomes" id="UP001516400">
    <property type="component" value="Unassembled WGS sequence"/>
</dbReference>
<gene>
    <name evidence="1" type="ORF">HHI36_012002</name>
</gene>
<comment type="caution">
    <text evidence="1">The sequence shown here is derived from an EMBL/GenBank/DDBJ whole genome shotgun (WGS) entry which is preliminary data.</text>
</comment>
<protein>
    <submittedName>
        <fullName evidence="1">Uncharacterized protein</fullName>
    </submittedName>
</protein>
<proteinExistence type="predicted"/>
<sequence>DLKFVSSNRPGVKKGDPVVTDLRCIRCEPDGSLKFKLLCSDTFLDLLSTIAQPSAEIHVEQLYKTRLPIEATKFKHLQEIQCNEDQ</sequence>
<keyword evidence="2" id="KW-1185">Reference proteome</keyword>
<name>A0ABD2NCZ9_9CUCU</name>
<dbReference type="AlphaFoldDB" id="A0ABD2NCZ9"/>
<evidence type="ECO:0000313" key="2">
    <source>
        <dbReference type="Proteomes" id="UP001516400"/>
    </source>
</evidence>
<evidence type="ECO:0000313" key="1">
    <source>
        <dbReference type="EMBL" id="KAL3276630.1"/>
    </source>
</evidence>
<feature type="non-terminal residue" evidence="1">
    <location>
        <position position="1"/>
    </location>
</feature>
<accession>A0ABD2NCZ9</accession>
<dbReference type="EMBL" id="JABFTP020000103">
    <property type="protein sequence ID" value="KAL3276630.1"/>
    <property type="molecule type" value="Genomic_DNA"/>
</dbReference>